<dbReference type="RefSeq" id="WP_089857058.1">
    <property type="nucleotide sequence ID" value="NZ_FNDW01000004.1"/>
</dbReference>
<dbReference type="InterPro" id="IPR007712">
    <property type="entry name" value="RelE/ParE_toxin"/>
</dbReference>
<proteinExistence type="predicted"/>
<protein>
    <submittedName>
        <fullName evidence="2">Plasmid stabilization system protein ParE</fullName>
    </submittedName>
</protein>
<dbReference type="InterPro" id="IPR035093">
    <property type="entry name" value="RelE/ParE_toxin_dom_sf"/>
</dbReference>
<reference evidence="3" key="1">
    <citation type="submission" date="2016-10" db="EMBL/GenBank/DDBJ databases">
        <authorList>
            <person name="Varghese N."/>
            <person name="Submissions S."/>
        </authorList>
    </citation>
    <scope>NUCLEOTIDE SEQUENCE [LARGE SCALE GENOMIC DNA]</scope>
    <source>
        <strain evidence="3">DSM 17071</strain>
    </source>
</reference>
<accession>A0A1G8IA04</accession>
<dbReference type="Pfam" id="PF05016">
    <property type="entry name" value="ParE_toxin"/>
    <property type="match status" value="1"/>
</dbReference>
<dbReference type="AlphaFoldDB" id="A0A1G8IA04"/>
<dbReference type="Proteomes" id="UP000198869">
    <property type="component" value="Unassembled WGS sequence"/>
</dbReference>
<evidence type="ECO:0000313" key="2">
    <source>
        <dbReference type="EMBL" id="SDI15400.1"/>
    </source>
</evidence>
<organism evidence="2 3">
    <name type="scientific">Chryseobacterium taeanense</name>
    <dbReference type="NCBI Taxonomy" id="311334"/>
    <lineage>
        <taxon>Bacteria</taxon>
        <taxon>Pseudomonadati</taxon>
        <taxon>Bacteroidota</taxon>
        <taxon>Flavobacteriia</taxon>
        <taxon>Flavobacteriales</taxon>
        <taxon>Weeksellaceae</taxon>
        <taxon>Chryseobacterium group</taxon>
        <taxon>Chryseobacterium</taxon>
    </lineage>
</organism>
<evidence type="ECO:0000313" key="3">
    <source>
        <dbReference type="Proteomes" id="UP000198869"/>
    </source>
</evidence>
<keyword evidence="3" id="KW-1185">Reference proteome</keyword>
<name>A0A1G8IA04_9FLAO</name>
<dbReference type="STRING" id="311334.SAMN05421846_104265"/>
<sequence length="105" mass="12611">MVLEIFWTQLAEEKLHDIFQYYKYKAGIKIAKKIITEIIDKTLILEQNNKAGQIEELLINRKYEFRYLVSGNYKIIYYINKEINKIIVANVFDSRQNPSKLYETK</sequence>
<dbReference type="EMBL" id="FNDW01000004">
    <property type="protein sequence ID" value="SDI15400.1"/>
    <property type="molecule type" value="Genomic_DNA"/>
</dbReference>
<dbReference type="Gene3D" id="3.30.2310.20">
    <property type="entry name" value="RelE-like"/>
    <property type="match status" value="1"/>
</dbReference>
<gene>
    <name evidence="2" type="ORF">SAMN05421846_104265</name>
</gene>
<evidence type="ECO:0000256" key="1">
    <source>
        <dbReference type="ARBA" id="ARBA00022649"/>
    </source>
</evidence>
<keyword evidence="1" id="KW-1277">Toxin-antitoxin system</keyword>
<dbReference type="SUPFAM" id="SSF143011">
    <property type="entry name" value="RelE-like"/>
    <property type="match status" value="1"/>
</dbReference>